<organism evidence="3">
    <name type="scientific">uncultured Thermoleophilia bacterium</name>
    <dbReference type="NCBI Taxonomy" id="1497501"/>
    <lineage>
        <taxon>Bacteria</taxon>
        <taxon>Bacillati</taxon>
        <taxon>Actinomycetota</taxon>
        <taxon>Thermoleophilia</taxon>
        <taxon>environmental samples</taxon>
    </lineage>
</organism>
<feature type="non-terminal residue" evidence="3">
    <location>
        <position position="492"/>
    </location>
</feature>
<evidence type="ECO:0000256" key="2">
    <source>
        <dbReference type="SAM" id="SignalP"/>
    </source>
</evidence>
<proteinExistence type="predicted"/>
<feature type="chain" id="PRO_5027102584" description="Exo-alpha-sialidase" evidence="2">
    <location>
        <begin position="24"/>
        <end position="492"/>
    </location>
</feature>
<evidence type="ECO:0008006" key="4">
    <source>
        <dbReference type="Google" id="ProtNLM"/>
    </source>
</evidence>
<keyword evidence="2" id="KW-0732">Signal</keyword>
<feature type="region of interest" description="Disordered" evidence="1">
    <location>
        <begin position="187"/>
        <end position="226"/>
    </location>
</feature>
<dbReference type="SUPFAM" id="SSF50939">
    <property type="entry name" value="Sialidases"/>
    <property type="match status" value="1"/>
</dbReference>
<protein>
    <recommendedName>
        <fullName evidence="4">Exo-alpha-sialidase</fullName>
    </recommendedName>
</protein>
<sequence>MPLIRRLVAALLLLLASPAAATAAQGPAAPREAALERTREELGRPAIPRGSASVPGARVTVDPTQTVASLSGQKILVSVELTRASAGERLEVTFPGLWTRRAESGLPYAEPAERVGGLAPEGRFARAGRRATLSLPGGDAGDTAAVSVQDVGIPAGTYSIAYRWRSASGATLEAGRLAVQFLPPAREAEPDEAEGRLMPPPSWSRAQALAGGEANATNRPGADSETFVTVAPGDSDRILVGANSTGTDAAYAGWVSNDGGDSFKRLVFPRSTDAPGEANPEVQDPCCDPISAADELGNLWYGTLTFGESATVPSRIAINRIAPGDDEFQPLSVGLPLPAGFPADALSDKPMMTIDDEPRSPTHGRLYVAWNDSRTTGNTIVVSFCDTRVGGASAAERCDNADNWSQPARVTAAADGSAANGSVIYADPAVGPDGRLHVVWWDFSSRNAIMGAVCDPGAGEDCASSAAYADRRPIARLDRTGDEPLPFACPIG</sequence>
<dbReference type="EMBL" id="CADCWC010000026">
    <property type="protein sequence ID" value="CAA9520248.1"/>
    <property type="molecule type" value="Genomic_DNA"/>
</dbReference>
<feature type="signal peptide" evidence="2">
    <location>
        <begin position="1"/>
        <end position="23"/>
    </location>
</feature>
<evidence type="ECO:0000313" key="3">
    <source>
        <dbReference type="EMBL" id="CAA9520248.1"/>
    </source>
</evidence>
<dbReference type="AlphaFoldDB" id="A0A6J4TEW6"/>
<evidence type="ECO:0000256" key="1">
    <source>
        <dbReference type="SAM" id="MobiDB-lite"/>
    </source>
</evidence>
<dbReference type="InterPro" id="IPR036278">
    <property type="entry name" value="Sialidase_sf"/>
</dbReference>
<reference evidence="3" key="1">
    <citation type="submission" date="2020-02" db="EMBL/GenBank/DDBJ databases">
        <authorList>
            <person name="Meier V. D."/>
        </authorList>
    </citation>
    <scope>NUCLEOTIDE SEQUENCE</scope>
    <source>
        <strain evidence="3">AVDCRST_MAG79</strain>
    </source>
</reference>
<accession>A0A6J4TEW6</accession>
<gene>
    <name evidence="3" type="ORF">AVDCRST_MAG79-152</name>
</gene>
<name>A0A6J4TEW6_9ACTN</name>